<name>A0A0V0ZPA3_TRIBR</name>
<sequence length="30" mass="3369">MLTFSSSVLSTDGTMLIPLQVDVVIHIHWQ</sequence>
<gene>
    <name evidence="1" type="ORF">T03_929</name>
</gene>
<dbReference type="AlphaFoldDB" id="A0A0V0ZPA3"/>
<reference evidence="1 2" key="1">
    <citation type="submission" date="2015-01" db="EMBL/GenBank/DDBJ databases">
        <title>Evolution of Trichinella species and genotypes.</title>
        <authorList>
            <person name="Korhonen P.K."/>
            <person name="Edoardo P."/>
            <person name="Giuseppe L.R."/>
            <person name="Gasser R.B."/>
        </authorList>
    </citation>
    <scope>NUCLEOTIDE SEQUENCE [LARGE SCALE GENOMIC DNA]</scope>
    <source>
        <strain evidence="1">ISS120</strain>
    </source>
</reference>
<comment type="caution">
    <text evidence="1">The sequence shown here is derived from an EMBL/GenBank/DDBJ whole genome shotgun (WGS) entry which is preliminary data.</text>
</comment>
<dbReference type="Proteomes" id="UP000054653">
    <property type="component" value="Unassembled WGS sequence"/>
</dbReference>
<proteinExistence type="predicted"/>
<organism evidence="1 2">
    <name type="scientific">Trichinella britovi</name>
    <name type="common">Parasitic roundworm</name>
    <dbReference type="NCBI Taxonomy" id="45882"/>
    <lineage>
        <taxon>Eukaryota</taxon>
        <taxon>Metazoa</taxon>
        <taxon>Ecdysozoa</taxon>
        <taxon>Nematoda</taxon>
        <taxon>Enoplea</taxon>
        <taxon>Dorylaimia</taxon>
        <taxon>Trichinellida</taxon>
        <taxon>Trichinellidae</taxon>
        <taxon>Trichinella</taxon>
    </lineage>
</organism>
<protein>
    <submittedName>
        <fullName evidence="1">Uncharacterized protein</fullName>
    </submittedName>
</protein>
<evidence type="ECO:0000313" key="1">
    <source>
        <dbReference type="EMBL" id="KRY14255.1"/>
    </source>
</evidence>
<evidence type="ECO:0000313" key="2">
    <source>
        <dbReference type="Proteomes" id="UP000054653"/>
    </source>
</evidence>
<keyword evidence="2" id="KW-1185">Reference proteome</keyword>
<dbReference type="EMBL" id="JYDI01003658">
    <property type="protein sequence ID" value="KRY14255.1"/>
    <property type="molecule type" value="Genomic_DNA"/>
</dbReference>
<accession>A0A0V0ZPA3</accession>